<evidence type="ECO:0000259" key="2">
    <source>
        <dbReference type="PROSITE" id="PS51186"/>
    </source>
</evidence>
<name>A0A3D8PZL6_9BACI</name>
<feature type="domain" description="N-acetyltransferase" evidence="2">
    <location>
        <begin position="1"/>
        <end position="127"/>
    </location>
</feature>
<reference evidence="4" key="1">
    <citation type="submission" date="2017-11" db="EMBL/GenBank/DDBJ databases">
        <authorList>
            <person name="Zhu W."/>
        </authorList>
    </citation>
    <scope>NUCLEOTIDE SEQUENCE [LARGE SCALE GENOMIC DNA]</scope>
    <source>
        <strain evidence="4">CAU 1051</strain>
    </source>
</reference>
<comment type="caution">
    <text evidence="3">The sequence shown here is derived from an EMBL/GenBank/DDBJ whole genome shotgun (WGS) entry which is preliminary data.</text>
</comment>
<gene>
    <name evidence="3" type="ORF">CWR45_04510</name>
</gene>
<dbReference type="AlphaFoldDB" id="A0A3D8PZL6"/>
<evidence type="ECO:0000313" key="4">
    <source>
        <dbReference type="Proteomes" id="UP000256520"/>
    </source>
</evidence>
<dbReference type="InterPro" id="IPR050769">
    <property type="entry name" value="NAT_camello-type"/>
</dbReference>
<dbReference type="Proteomes" id="UP000256520">
    <property type="component" value="Unassembled WGS sequence"/>
</dbReference>
<dbReference type="InterPro" id="IPR000182">
    <property type="entry name" value="GNAT_dom"/>
</dbReference>
<dbReference type="Pfam" id="PF00583">
    <property type="entry name" value="Acetyltransf_1"/>
    <property type="match status" value="1"/>
</dbReference>
<dbReference type="PANTHER" id="PTHR13947">
    <property type="entry name" value="GNAT FAMILY N-ACETYLTRANSFERASE"/>
    <property type="match status" value="1"/>
</dbReference>
<sequence length="127" mass="14523">MGELGYPTTTDEMEQRFSKINSNALYNTQVAEIDGAIVGMIGMMLGFHYEKNENYVRIVALVVDSKYRKQGIGEMLMLKAEEWAKEQGANRIVLNSGNRSERNDAHKFYTNRGFERKATGFYKLLGR</sequence>
<keyword evidence="1 3" id="KW-0808">Transferase</keyword>
<dbReference type="Gene3D" id="3.40.630.30">
    <property type="match status" value="1"/>
</dbReference>
<keyword evidence="4" id="KW-1185">Reference proteome</keyword>
<evidence type="ECO:0000313" key="3">
    <source>
        <dbReference type="EMBL" id="RDW20791.1"/>
    </source>
</evidence>
<dbReference type="GO" id="GO:0008080">
    <property type="term" value="F:N-acetyltransferase activity"/>
    <property type="evidence" value="ECO:0007669"/>
    <property type="project" value="InterPro"/>
</dbReference>
<dbReference type="PANTHER" id="PTHR13947:SF37">
    <property type="entry name" value="LD18367P"/>
    <property type="match status" value="1"/>
</dbReference>
<dbReference type="OrthoDB" id="9797826at2"/>
<dbReference type="PROSITE" id="PS51186">
    <property type="entry name" value="GNAT"/>
    <property type="match status" value="1"/>
</dbReference>
<protein>
    <submittedName>
        <fullName evidence="3">GNAT family N-acetyltransferase</fullName>
    </submittedName>
</protein>
<proteinExistence type="predicted"/>
<dbReference type="SUPFAM" id="SSF55729">
    <property type="entry name" value="Acyl-CoA N-acyltransferases (Nat)"/>
    <property type="match status" value="1"/>
</dbReference>
<evidence type="ECO:0000256" key="1">
    <source>
        <dbReference type="ARBA" id="ARBA00022679"/>
    </source>
</evidence>
<accession>A0A3D8PZL6</accession>
<dbReference type="EMBL" id="PIOD01000005">
    <property type="protein sequence ID" value="RDW20791.1"/>
    <property type="molecule type" value="Genomic_DNA"/>
</dbReference>
<organism evidence="3 4">
    <name type="scientific">Oceanobacillus chungangensis</name>
    <dbReference type="NCBI Taxonomy" id="1229152"/>
    <lineage>
        <taxon>Bacteria</taxon>
        <taxon>Bacillati</taxon>
        <taxon>Bacillota</taxon>
        <taxon>Bacilli</taxon>
        <taxon>Bacillales</taxon>
        <taxon>Bacillaceae</taxon>
        <taxon>Oceanobacillus</taxon>
    </lineage>
</organism>
<dbReference type="InterPro" id="IPR016181">
    <property type="entry name" value="Acyl_CoA_acyltransferase"/>
</dbReference>
<dbReference type="CDD" id="cd04301">
    <property type="entry name" value="NAT_SF"/>
    <property type="match status" value="1"/>
</dbReference>